<evidence type="ECO:0000256" key="7">
    <source>
        <dbReference type="PROSITE-ProRule" id="PRU00175"/>
    </source>
</evidence>
<feature type="compositionally biased region" description="Pro residues" evidence="9">
    <location>
        <begin position="717"/>
        <end position="736"/>
    </location>
</feature>
<feature type="compositionally biased region" description="Basic and acidic residues" evidence="9">
    <location>
        <begin position="279"/>
        <end position="312"/>
    </location>
</feature>
<dbReference type="InterPro" id="IPR001452">
    <property type="entry name" value="SH3_domain"/>
</dbReference>
<evidence type="ECO:0000256" key="1">
    <source>
        <dbReference type="ARBA" id="ARBA00008649"/>
    </source>
</evidence>
<feature type="domain" description="SH3" evidence="10">
    <location>
        <begin position="880"/>
        <end position="940"/>
    </location>
</feature>
<protein>
    <recommendedName>
        <fullName evidence="14">RING-type domain-containing protein</fullName>
    </recommendedName>
</protein>
<dbReference type="GO" id="GO:0008270">
    <property type="term" value="F:zinc ion binding"/>
    <property type="evidence" value="ECO:0007669"/>
    <property type="project" value="UniProtKB-KW"/>
</dbReference>
<evidence type="ECO:0000313" key="13">
    <source>
        <dbReference type="Proteomes" id="UP000799766"/>
    </source>
</evidence>
<evidence type="ECO:0000256" key="9">
    <source>
        <dbReference type="SAM" id="MobiDB-lite"/>
    </source>
</evidence>
<feature type="compositionally biased region" description="Polar residues" evidence="9">
    <location>
        <begin position="468"/>
        <end position="483"/>
    </location>
</feature>
<dbReference type="PROSITE" id="PS00518">
    <property type="entry name" value="ZF_RING_1"/>
    <property type="match status" value="1"/>
</dbReference>
<dbReference type="GO" id="GO:0006511">
    <property type="term" value="P:ubiquitin-dependent protein catabolic process"/>
    <property type="evidence" value="ECO:0007669"/>
    <property type="project" value="TreeGrafter"/>
</dbReference>
<dbReference type="SMART" id="SM00326">
    <property type="entry name" value="SH3"/>
    <property type="match status" value="1"/>
</dbReference>
<evidence type="ECO:0000256" key="6">
    <source>
        <dbReference type="ARBA" id="ARBA00022843"/>
    </source>
</evidence>
<feature type="region of interest" description="Disordered" evidence="9">
    <location>
        <begin position="694"/>
        <end position="739"/>
    </location>
</feature>
<feature type="compositionally biased region" description="Basic and acidic residues" evidence="9">
    <location>
        <begin position="594"/>
        <end position="612"/>
    </location>
</feature>
<feature type="compositionally biased region" description="Basic residues" evidence="9">
    <location>
        <begin position="614"/>
        <end position="625"/>
    </location>
</feature>
<feature type="compositionally biased region" description="Polar residues" evidence="9">
    <location>
        <begin position="195"/>
        <end position="206"/>
    </location>
</feature>
<evidence type="ECO:0008006" key="14">
    <source>
        <dbReference type="Google" id="ProtNLM"/>
    </source>
</evidence>
<dbReference type="Gene3D" id="3.30.60.90">
    <property type="match status" value="1"/>
</dbReference>
<dbReference type="PANTHER" id="PTHR16079:SF4">
    <property type="entry name" value="E3 UBIQUITIN-PROTEIN LIGASE CHFR"/>
    <property type="match status" value="1"/>
</dbReference>
<dbReference type="Pfam" id="PF00097">
    <property type="entry name" value="zf-C3HC4"/>
    <property type="match status" value="1"/>
</dbReference>
<evidence type="ECO:0000256" key="2">
    <source>
        <dbReference type="ARBA" id="ARBA00022443"/>
    </source>
</evidence>
<evidence type="ECO:0000259" key="10">
    <source>
        <dbReference type="PROSITE" id="PS50002"/>
    </source>
</evidence>
<feature type="domain" description="RING-type" evidence="11">
    <location>
        <begin position="22"/>
        <end position="71"/>
    </location>
</feature>
<feature type="compositionally biased region" description="Basic and acidic residues" evidence="9">
    <location>
        <begin position="384"/>
        <end position="398"/>
    </location>
</feature>
<evidence type="ECO:0000256" key="5">
    <source>
        <dbReference type="ARBA" id="ARBA00022833"/>
    </source>
</evidence>
<accession>A0A6A6NXM6</accession>
<dbReference type="EMBL" id="MU001683">
    <property type="protein sequence ID" value="KAF2456490.1"/>
    <property type="molecule type" value="Genomic_DNA"/>
</dbReference>
<feature type="region of interest" description="Disordered" evidence="9">
    <location>
        <begin position="279"/>
        <end position="533"/>
    </location>
</feature>
<comment type="similarity">
    <text evidence="1">Belongs to the SH3RF family.</text>
</comment>
<evidence type="ECO:0000313" key="12">
    <source>
        <dbReference type="EMBL" id="KAF2456490.1"/>
    </source>
</evidence>
<feature type="compositionally biased region" description="Low complexity" evidence="9">
    <location>
        <begin position="511"/>
        <end position="523"/>
    </location>
</feature>
<keyword evidence="3" id="KW-0479">Metal-binding</keyword>
<name>A0A6A6NXM6_9PEZI</name>
<evidence type="ECO:0000256" key="4">
    <source>
        <dbReference type="ARBA" id="ARBA00022771"/>
    </source>
</evidence>
<dbReference type="GO" id="GO:0016567">
    <property type="term" value="P:protein ubiquitination"/>
    <property type="evidence" value="ECO:0007669"/>
    <property type="project" value="TreeGrafter"/>
</dbReference>
<keyword evidence="5" id="KW-0862">Zinc</keyword>
<dbReference type="InterPro" id="IPR017907">
    <property type="entry name" value="Znf_RING_CS"/>
</dbReference>
<dbReference type="InterPro" id="IPR043145">
    <property type="entry name" value="Znf_ZZ_sf"/>
</dbReference>
<dbReference type="PANTHER" id="PTHR16079">
    <property type="entry name" value="UBIQUITIN LIGASE PROTEIN CHFR"/>
    <property type="match status" value="1"/>
</dbReference>
<dbReference type="InterPro" id="IPR018957">
    <property type="entry name" value="Znf_C3HC4_RING-type"/>
</dbReference>
<dbReference type="PROSITE" id="PS50002">
    <property type="entry name" value="SH3"/>
    <property type="match status" value="1"/>
</dbReference>
<feature type="compositionally biased region" description="Basic and acidic residues" evidence="9">
    <location>
        <begin position="418"/>
        <end position="443"/>
    </location>
</feature>
<sequence length="940" mass="104069">MEGTPVASGPSGLVDLEKELTCSICTDVLYQPLTLLDCLHTFCGACLKEWFTWQASRSKDNANPYSCPSCRATVRGTKPDAKVFTLLDMYLRVNPGRGKSDKEKEDIAKSYMPGDNVMPEVRITVDPDEEAERRMLDEAMAESLREVGIPAEGHAAPSSGSRLEPEDRRRREASRERRSRDRRNRERSARGSSNDNRQGQASSRSTAPDPRQPAPHVNIPPRQVEHQSSLRSLLSATELDSQEMEEEIMRQILEEGLLEGIDLNNIDVSQEEEISERIAEAYRRRQRDRDLERGQERERARERGARGRESRARTSQSQTRSQTRAESQSRRRQHVRSDSSTQPASQQSRDPRPPVSRPHLFDAVNDGNRRHRRRASSQGSSGRQRSDSSGRLTTDAHPRPATRSANDLPDRSQTFPEGSERHRPSAQHERRITDPENVRRADNQRVGQTRSDSQPTQSPRRAVFDAEISNTTTGPVSSGSAVRTSPRPGHDATFTLRPRRASIGTPGTPESPTSDQRPSSSSAAPPPQPRHLYTEPSISCDKCGKGHIEHDLHFNCPKCNDGKFNICLQCYRLGQGCLHWYGFGHAAAARYEQRAPPEGYPPDHERPHELTGHRYQRPKHSRNRKALSNDPRRLVDEDPAKRLQVGVFCDICQAFANSCYWKCETCNDGAWGFCNTCVNQGRHCTHPLLPLTHKGGSASKSSPDGASLSGETAAIPSSPPPPSNPNHGPLPAPPLTPKSASLIRGPTNAVFLANMPFRPLTFSTTCDLCRYPIPPSRRRFHCPRCAAGDYDVCASCYHSLVASGRVAPDNGHAGWRRCLRGHRMVVVGYEDRAEGQCRVVDLDLVGGLGLDEGAADAAVAAGGSPPPPAPLHSRFPPSGGVGLRAVAVWSYYPPEGVTDELMFPRGAEIREAANINEAWFWGSYAGRQGLFPGNYVRLLP</sequence>
<dbReference type="InterPro" id="IPR036028">
    <property type="entry name" value="SH3-like_dom_sf"/>
</dbReference>
<feature type="region of interest" description="Disordered" evidence="9">
    <location>
        <begin position="594"/>
        <end position="635"/>
    </location>
</feature>
<keyword evidence="2 8" id="KW-0728">SH3 domain</keyword>
<dbReference type="SMART" id="SM00184">
    <property type="entry name" value="RING"/>
    <property type="match status" value="1"/>
</dbReference>
<gene>
    <name evidence="12" type="ORF">BDY21DRAFT_393900</name>
</gene>
<dbReference type="InterPro" id="IPR052256">
    <property type="entry name" value="E3_ubiquitin-ligase_CHFR"/>
</dbReference>
<dbReference type="Gene3D" id="3.30.40.10">
    <property type="entry name" value="Zinc/RING finger domain, C3HC4 (zinc finger)"/>
    <property type="match status" value="1"/>
</dbReference>
<dbReference type="PROSITE" id="PS50089">
    <property type="entry name" value="ZF_RING_2"/>
    <property type="match status" value="1"/>
</dbReference>
<evidence type="ECO:0000256" key="3">
    <source>
        <dbReference type="ARBA" id="ARBA00022723"/>
    </source>
</evidence>
<reference evidence="12" key="1">
    <citation type="journal article" date="2020" name="Stud. Mycol.">
        <title>101 Dothideomycetes genomes: a test case for predicting lifestyles and emergence of pathogens.</title>
        <authorList>
            <person name="Haridas S."/>
            <person name="Albert R."/>
            <person name="Binder M."/>
            <person name="Bloem J."/>
            <person name="Labutti K."/>
            <person name="Salamov A."/>
            <person name="Andreopoulos B."/>
            <person name="Baker S."/>
            <person name="Barry K."/>
            <person name="Bills G."/>
            <person name="Bluhm B."/>
            <person name="Cannon C."/>
            <person name="Castanera R."/>
            <person name="Culley D."/>
            <person name="Daum C."/>
            <person name="Ezra D."/>
            <person name="Gonzalez J."/>
            <person name="Henrissat B."/>
            <person name="Kuo A."/>
            <person name="Liang C."/>
            <person name="Lipzen A."/>
            <person name="Lutzoni F."/>
            <person name="Magnuson J."/>
            <person name="Mondo S."/>
            <person name="Nolan M."/>
            <person name="Ohm R."/>
            <person name="Pangilinan J."/>
            <person name="Park H.-J."/>
            <person name="Ramirez L."/>
            <person name="Alfaro M."/>
            <person name="Sun H."/>
            <person name="Tritt A."/>
            <person name="Yoshinaga Y."/>
            <person name="Zwiers L.-H."/>
            <person name="Turgeon B."/>
            <person name="Goodwin S."/>
            <person name="Spatafora J."/>
            <person name="Crous P."/>
            <person name="Grigoriev I."/>
        </authorList>
    </citation>
    <scope>NUCLEOTIDE SEQUENCE</scope>
    <source>
        <strain evidence="12">ATCC 16933</strain>
    </source>
</reference>
<evidence type="ECO:0000259" key="11">
    <source>
        <dbReference type="PROSITE" id="PS50089"/>
    </source>
</evidence>
<keyword evidence="13" id="KW-1185">Reference proteome</keyword>
<keyword evidence="6" id="KW-0832">Ubl conjugation</keyword>
<dbReference type="InterPro" id="IPR013083">
    <property type="entry name" value="Znf_RING/FYVE/PHD"/>
</dbReference>
<evidence type="ECO:0000256" key="8">
    <source>
        <dbReference type="PROSITE-ProRule" id="PRU00192"/>
    </source>
</evidence>
<dbReference type="OrthoDB" id="1305878at2759"/>
<dbReference type="SUPFAM" id="SSF50044">
    <property type="entry name" value="SH3-domain"/>
    <property type="match status" value="1"/>
</dbReference>
<dbReference type="SUPFAM" id="SSF57850">
    <property type="entry name" value="RING/U-box"/>
    <property type="match status" value="3"/>
</dbReference>
<proteinExistence type="inferred from homology"/>
<feature type="compositionally biased region" description="Polar residues" evidence="9">
    <location>
        <begin position="338"/>
        <end position="348"/>
    </location>
</feature>
<feature type="region of interest" description="Disordered" evidence="9">
    <location>
        <begin position="147"/>
        <end position="230"/>
    </location>
</feature>
<dbReference type="AlphaFoldDB" id="A0A6A6NXM6"/>
<feature type="compositionally biased region" description="Polar residues" evidence="9">
    <location>
        <begin position="445"/>
        <end position="459"/>
    </location>
</feature>
<organism evidence="12 13">
    <name type="scientific">Lineolata rhizophorae</name>
    <dbReference type="NCBI Taxonomy" id="578093"/>
    <lineage>
        <taxon>Eukaryota</taxon>
        <taxon>Fungi</taxon>
        <taxon>Dikarya</taxon>
        <taxon>Ascomycota</taxon>
        <taxon>Pezizomycotina</taxon>
        <taxon>Dothideomycetes</taxon>
        <taxon>Dothideomycetes incertae sedis</taxon>
        <taxon>Lineolatales</taxon>
        <taxon>Lineolataceae</taxon>
        <taxon>Lineolata</taxon>
    </lineage>
</organism>
<feature type="compositionally biased region" description="Basic and acidic residues" evidence="9">
    <location>
        <begin position="163"/>
        <end position="189"/>
    </location>
</feature>
<dbReference type="Gene3D" id="2.30.30.40">
    <property type="entry name" value="SH3 Domains"/>
    <property type="match status" value="1"/>
</dbReference>
<dbReference type="Proteomes" id="UP000799766">
    <property type="component" value="Unassembled WGS sequence"/>
</dbReference>
<dbReference type="InterPro" id="IPR001841">
    <property type="entry name" value="Znf_RING"/>
</dbReference>
<keyword evidence="4 7" id="KW-0863">Zinc-finger</keyword>
<dbReference type="GO" id="GO:0005634">
    <property type="term" value="C:nucleus"/>
    <property type="evidence" value="ECO:0007669"/>
    <property type="project" value="TreeGrafter"/>
</dbReference>
<dbReference type="GO" id="GO:0004842">
    <property type="term" value="F:ubiquitin-protein transferase activity"/>
    <property type="evidence" value="ECO:0007669"/>
    <property type="project" value="TreeGrafter"/>
</dbReference>
<feature type="compositionally biased region" description="Low complexity" evidence="9">
    <location>
        <begin position="313"/>
        <end position="326"/>
    </location>
</feature>